<dbReference type="PROSITE" id="PS51257">
    <property type="entry name" value="PROKAR_LIPOPROTEIN"/>
    <property type="match status" value="1"/>
</dbReference>
<protein>
    <submittedName>
        <fullName evidence="10">Peptidase</fullName>
    </submittedName>
</protein>
<keyword evidence="4 6" id="KW-0862">Zinc</keyword>
<reference evidence="10 11" key="2">
    <citation type="submission" date="2018-05" db="EMBL/GenBank/DDBJ databases">
        <authorList>
            <person name="Lanie J.A."/>
            <person name="Ng W.-L."/>
            <person name="Kazmierczak K.M."/>
            <person name="Andrzejewski T.M."/>
            <person name="Davidsen T.M."/>
            <person name="Wayne K.J."/>
            <person name="Tettelin H."/>
            <person name="Glass J.I."/>
            <person name="Rusch D."/>
            <person name="Podicherti R."/>
            <person name="Tsui H.-C.T."/>
            <person name="Winkler M.E."/>
        </authorList>
    </citation>
    <scope>NUCLEOTIDE SEQUENCE [LARGE SCALE GENOMIC DNA]</scope>
    <source>
        <strain evidence="10 11">YBY</strain>
    </source>
</reference>
<dbReference type="EMBL" id="QEXO01000004">
    <property type="protein sequence ID" value="PWE13177.1"/>
    <property type="molecule type" value="Genomic_DNA"/>
</dbReference>
<accession>A0A2U2BGR8</accession>
<dbReference type="InterPro" id="IPR001915">
    <property type="entry name" value="Peptidase_M48"/>
</dbReference>
<dbReference type="GO" id="GO:0004222">
    <property type="term" value="F:metalloendopeptidase activity"/>
    <property type="evidence" value="ECO:0007669"/>
    <property type="project" value="InterPro"/>
</dbReference>
<dbReference type="STRING" id="511.UZ73_16250"/>
<feature type="region of interest" description="Disordered" evidence="7">
    <location>
        <begin position="225"/>
        <end position="252"/>
    </location>
</feature>
<evidence type="ECO:0000256" key="6">
    <source>
        <dbReference type="RuleBase" id="RU003983"/>
    </source>
</evidence>
<evidence type="ECO:0000256" key="2">
    <source>
        <dbReference type="ARBA" id="ARBA00022723"/>
    </source>
</evidence>
<feature type="chain" id="PRO_5015781321" evidence="8">
    <location>
        <begin position="20"/>
        <end position="252"/>
    </location>
</feature>
<evidence type="ECO:0000313" key="10">
    <source>
        <dbReference type="EMBL" id="PWE13177.1"/>
    </source>
</evidence>
<dbReference type="PANTHER" id="PTHR22726:SF8">
    <property type="entry name" value="METALLOPROTEASE YCAL"/>
    <property type="match status" value="1"/>
</dbReference>
<name>A0A2U2BGR8_ALCFA</name>
<dbReference type="GO" id="GO:0016020">
    <property type="term" value="C:membrane"/>
    <property type="evidence" value="ECO:0007669"/>
    <property type="project" value="TreeGrafter"/>
</dbReference>
<gene>
    <name evidence="10" type="ORF">DF183_15205</name>
</gene>
<evidence type="ECO:0000256" key="7">
    <source>
        <dbReference type="SAM" id="MobiDB-lite"/>
    </source>
</evidence>
<dbReference type="InterPro" id="IPR051156">
    <property type="entry name" value="Mito/Outer_Membr_Metalloprot"/>
</dbReference>
<comment type="cofactor">
    <cofactor evidence="6">
        <name>Zn(2+)</name>
        <dbReference type="ChEBI" id="CHEBI:29105"/>
    </cofactor>
    <text evidence="6">Binds 1 zinc ion per subunit.</text>
</comment>
<evidence type="ECO:0000256" key="3">
    <source>
        <dbReference type="ARBA" id="ARBA00022801"/>
    </source>
</evidence>
<dbReference type="PANTHER" id="PTHR22726">
    <property type="entry name" value="METALLOENDOPEPTIDASE OMA1"/>
    <property type="match status" value="1"/>
</dbReference>
<comment type="caution">
    <text evidence="10">The sequence shown here is derived from an EMBL/GenBank/DDBJ whole genome shotgun (WGS) entry which is preliminary data.</text>
</comment>
<keyword evidence="1 6" id="KW-0645">Protease</keyword>
<comment type="similarity">
    <text evidence="6">Belongs to the peptidase M48 family.</text>
</comment>
<feature type="signal peptide" evidence="8">
    <location>
        <begin position="1"/>
        <end position="19"/>
    </location>
</feature>
<keyword evidence="8" id="KW-0732">Signal</keyword>
<dbReference type="AlphaFoldDB" id="A0A2U2BGR8"/>
<dbReference type="CDD" id="cd07334">
    <property type="entry name" value="M48C_loiP_like"/>
    <property type="match status" value="1"/>
</dbReference>
<evidence type="ECO:0000256" key="1">
    <source>
        <dbReference type="ARBA" id="ARBA00022670"/>
    </source>
</evidence>
<proteinExistence type="inferred from homology"/>
<organism evidence="10 11">
    <name type="scientific">Alcaligenes faecalis</name>
    <dbReference type="NCBI Taxonomy" id="511"/>
    <lineage>
        <taxon>Bacteria</taxon>
        <taxon>Pseudomonadati</taxon>
        <taxon>Pseudomonadota</taxon>
        <taxon>Betaproteobacteria</taxon>
        <taxon>Burkholderiales</taxon>
        <taxon>Alcaligenaceae</taxon>
        <taxon>Alcaligenes</taxon>
    </lineage>
</organism>
<evidence type="ECO:0000256" key="5">
    <source>
        <dbReference type="ARBA" id="ARBA00023049"/>
    </source>
</evidence>
<feature type="domain" description="Peptidase M48" evidence="9">
    <location>
        <begin position="71"/>
        <end position="247"/>
    </location>
</feature>
<evidence type="ECO:0000256" key="8">
    <source>
        <dbReference type="SAM" id="SignalP"/>
    </source>
</evidence>
<keyword evidence="3 6" id="KW-0378">Hydrolase</keyword>
<evidence type="ECO:0000256" key="4">
    <source>
        <dbReference type="ARBA" id="ARBA00022833"/>
    </source>
</evidence>
<dbReference type="Proteomes" id="UP000245216">
    <property type="component" value="Unassembled WGS sequence"/>
</dbReference>
<evidence type="ECO:0000259" key="9">
    <source>
        <dbReference type="Pfam" id="PF01435"/>
    </source>
</evidence>
<dbReference type="Pfam" id="PF01435">
    <property type="entry name" value="Peptidase_M48"/>
    <property type="match status" value="1"/>
</dbReference>
<dbReference type="Gene3D" id="3.30.2010.10">
    <property type="entry name" value="Metalloproteases ('zincins'), catalytic domain"/>
    <property type="match status" value="1"/>
</dbReference>
<evidence type="ECO:0000313" key="11">
    <source>
        <dbReference type="Proteomes" id="UP000245216"/>
    </source>
</evidence>
<sequence length="252" mass="26949">MTFRMGALAAMLAVAGLTAGCQTMDVGGMVGAGSKAVQAFNLSDQEVIALSDQSCKQMDAENKVASANSKYNKRLQRVVKPLTKQLNGQTPNFKVYQTQEVNAWAMANGCIRVYAGLMDKMNDDELRGVIGHEMGHVELGHSKKAMQTAYGLSAARDAAAATGNGVVAQLNSSQLGELSEAFLNAQFSQSQESDADDYSFDLLTERKLKTQGLVSAFEKLAALDGGESSVMSSHPGSKERAQRMQQRIDAAK</sequence>
<reference evidence="10 11" key="1">
    <citation type="submission" date="2018-05" db="EMBL/GenBank/DDBJ databases">
        <title>Genome Sequence of an Efficient Indole-Degrading Bacterium, Alcaligenes sp.YBY.</title>
        <authorList>
            <person name="Yang B."/>
        </authorList>
    </citation>
    <scope>NUCLEOTIDE SEQUENCE [LARGE SCALE GENOMIC DNA]</scope>
    <source>
        <strain evidence="10 11">YBY</strain>
    </source>
</reference>
<dbReference type="GO" id="GO:0046872">
    <property type="term" value="F:metal ion binding"/>
    <property type="evidence" value="ECO:0007669"/>
    <property type="project" value="UniProtKB-KW"/>
</dbReference>
<dbReference type="RefSeq" id="WP_086061025.1">
    <property type="nucleotide sequence ID" value="NZ_MSZP01000007.1"/>
</dbReference>
<dbReference type="GO" id="GO:0051603">
    <property type="term" value="P:proteolysis involved in protein catabolic process"/>
    <property type="evidence" value="ECO:0007669"/>
    <property type="project" value="TreeGrafter"/>
</dbReference>
<keyword evidence="5 6" id="KW-0482">Metalloprotease</keyword>
<keyword evidence="2" id="KW-0479">Metal-binding</keyword>